<evidence type="ECO:0000313" key="2">
    <source>
        <dbReference type="EMBL" id="KKN88307.1"/>
    </source>
</evidence>
<sequence>MSNWKETILGGMAMGISIILLWIAFSWIEARQYNRLTGGNATTLDAMFIQLRVQGKEKET</sequence>
<dbReference type="EMBL" id="LAZR01000129">
    <property type="protein sequence ID" value="KKN88307.1"/>
    <property type="molecule type" value="Genomic_DNA"/>
</dbReference>
<keyword evidence="1" id="KW-1133">Transmembrane helix</keyword>
<comment type="caution">
    <text evidence="2">The sequence shown here is derived from an EMBL/GenBank/DDBJ whole genome shotgun (WGS) entry which is preliminary data.</text>
</comment>
<gene>
    <name evidence="2" type="ORF">LCGC14_0248690</name>
</gene>
<proteinExistence type="predicted"/>
<accession>A0A0F9ULK0</accession>
<name>A0A0F9ULK0_9ZZZZ</name>
<keyword evidence="1" id="KW-0812">Transmembrane</keyword>
<feature type="transmembrane region" description="Helical" evidence="1">
    <location>
        <begin position="7"/>
        <end position="28"/>
    </location>
</feature>
<dbReference type="AlphaFoldDB" id="A0A0F9ULK0"/>
<reference evidence="2" key="1">
    <citation type="journal article" date="2015" name="Nature">
        <title>Complex archaea that bridge the gap between prokaryotes and eukaryotes.</title>
        <authorList>
            <person name="Spang A."/>
            <person name="Saw J.H."/>
            <person name="Jorgensen S.L."/>
            <person name="Zaremba-Niedzwiedzka K."/>
            <person name="Martijn J."/>
            <person name="Lind A.E."/>
            <person name="van Eijk R."/>
            <person name="Schleper C."/>
            <person name="Guy L."/>
            <person name="Ettema T.J."/>
        </authorList>
    </citation>
    <scope>NUCLEOTIDE SEQUENCE</scope>
</reference>
<protein>
    <submittedName>
        <fullName evidence="2">Uncharacterized protein</fullName>
    </submittedName>
</protein>
<organism evidence="2">
    <name type="scientific">marine sediment metagenome</name>
    <dbReference type="NCBI Taxonomy" id="412755"/>
    <lineage>
        <taxon>unclassified sequences</taxon>
        <taxon>metagenomes</taxon>
        <taxon>ecological metagenomes</taxon>
    </lineage>
</organism>
<keyword evidence="1" id="KW-0472">Membrane</keyword>
<evidence type="ECO:0000256" key="1">
    <source>
        <dbReference type="SAM" id="Phobius"/>
    </source>
</evidence>